<evidence type="ECO:0000256" key="6">
    <source>
        <dbReference type="ARBA" id="ARBA00023054"/>
    </source>
</evidence>
<dbReference type="Pfam" id="PF03801">
    <property type="entry name" value="Ndc80_HEC"/>
    <property type="match status" value="1"/>
</dbReference>
<keyword evidence="3 10" id="KW-0132">Cell division</keyword>
<dbReference type="GO" id="GO:0005737">
    <property type="term" value="C:cytoplasm"/>
    <property type="evidence" value="ECO:0007669"/>
    <property type="project" value="UniProtKB-ARBA"/>
</dbReference>
<dbReference type="GO" id="GO:0031262">
    <property type="term" value="C:Ndc80 complex"/>
    <property type="evidence" value="ECO:0007669"/>
    <property type="project" value="UniProtKB-UniRule"/>
</dbReference>
<dbReference type="InterPro" id="IPR005550">
    <property type="entry name" value="Kinetochore_Ndc80"/>
</dbReference>
<comment type="similarity">
    <text evidence="1 10">Belongs to the NDC80/HEC1 family.</text>
</comment>
<evidence type="ECO:0000256" key="5">
    <source>
        <dbReference type="ARBA" id="ARBA00022838"/>
    </source>
</evidence>
<dbReference type="GO" id="GO:0000226">
    <property type="term" value="P:microtubule cytoskeleton organization"/>
    <property type="evidence" value="ECO:0007669"/>
    <property type="project" value="UniProtKB-ARBA"/>
</dbReference>
<dbReference type="GO" id="GO:0005815">
    <property type="term" value="C:microtubule organizing center"/>
    <property type="evidence" value="ECO:0007669"/>
    <property type="project" value="UniProtKB-ARBA"/>
</dbReference>
<dbReference type="InterPro" id="IPR038273">
    <property type="entry name" value="Ndc80_sf"/>
</dbReference>
<feature type="coiled-coil region" evidence="11">
    <location>
        <begin position="233"/>
        <end position="260"/>
    </location>
</feature>
<feature type="domain" description="Kinetochore protein Ndc80 CH" evidence="13">
    <location>
        <begin position="43"/>
        <end position="187"/>
    </location>
</feature>
<dbReference type="AlphaFoldDB" id="A0A9W6ZTA3"/>
<comment type="subunit">
    <text evidence="10">Component of the NDC80 complex.</text>
</comment>
<feature type="region of interest" description="Disordered" evidence="12">
    <location>
        <begin position="632"/>
        <end position="651"/>
    </location>
</feature>
<organism evidence="14 15">
    <name type="scientific">Triparma strigata</name>
    <dbReference type="NCBI Taxonomy" id="1606541"/>
    <lineage>
        <taxon>Eukaryota</taxon>
        <taxon>Sar</taxon>
        <taxon>Stramenopiles</taxon>
        <taxon>Ochrophyta</taxon>
        <taxon>Bolidophyceae</taxon>
        <taxon>Parmales</taxon>
        <taxon>Triparmaceae</taxon>
        <taxon>Triparma</taxon>
    </lineage>
</organism>
<evidence type="ECO:0000256" key="1">
    <source>
        <dbReference type="ARBA" id="ARBA00007050"/>
    </source>
</evidence>
<dbReference type="PANTHER" id="PTHR10643:SF2">
    <property type="entry name" value="KINETOCHORE PROTEIN NDC80 HOMOLOG"/>
    <property type="match status" value="1"/>
</dbReference>
<dbReference type="GO" id="GO:0051301">
    <property type="term" value="P:cell division"/>
    <property type="evidence" value="ECO:0007669"/>
    <property type="project" value="UniProtKB-UniRule"/>
</dbReference>
<comment type="function">
    <text evidence="10">Acts as a component of the essential kinetochore-associated NDC80 complex, which is required for chromosome segregation and spindle checkpoint activity.</text>
</comment>
<comment type="caution">
    <text evidence="14">The sequence shown here is derived from an EMBL/GenBank/DDBJ whole genome shotgun (WGS) entry which is preliminary data.</text>
</comment>
<evidence type="ECO:0000256" key="12">
    <source>
        <dbReference type="SAM" id="MobiDB-lite"/>
    </source>
</evidence>
<dbReference type="GO" id="GO:0005634">
    <property type="term" value="C:nucleus"/>
    <property type="evidence" value="ECO:0007669"/>
    <property type="project" value="UniProtKB-SubCell"/>
</dbReference>
<evidence type="ECO:0000259" key="13">
    <source>
        <dbReference type="Pfam" id="PF03801"/>
    </source>
</evidence>
<reference evidence="15" key="1">
    <citation type="journal article" date="2023" name="Commun. Biol.">
        <title>Genome analysis of Parmales, the sister group of diatoms, reveals the evolutionary specialization of diatoms from phago-mixotrophs to photoautotrophs.</title>
        <authorList>
            <person name="Ban H."/>
            <person name="Sato S."/>
            <person name="Yoshikawa S."/>
            <person name="Yamada K."/>
            <person name="Nakamura Y."/>
            <person name="Ichinomiya M."/>
            <person name="Sato N."/>
            <person name="Blanc-Mathieu R."/>
            <person name="Endo H."/>
            <person name="Kuwata A."/>
            <person name="Ogata H."/>
        </authorList>
    </citation>
    <scope>NUCLEOTIDE SEQUENCE [LARGE SCALE GENOMIC DNA]</scope>
    <source>
        <strain evidence="15">NIES 3701</strain>
    </source>
</reference>
<evidence type="ECO:0000313" key="15">
    <source>
        <dbReference type="Proteomes" id="UP001165085"/>
    </source>
</evidence>
<dbReference type="GO" id="GO:0051315">
    <property type="term" value="P:attachment of mitotic spindle microtubules to kinetochore"/>
    <property type="evidence" value="ECO:0007669"/>
    <property type="project" value="UniProtKB-UniRule"/>
</dbReference>
<proteinExistence type="inferred from homology"/>
<accession>A0A9W6ZTA3</accession>
<dbReference type="PANTHER" id="PTHR10643">
    <property type="entry name" value="KINETOCHORE PROTEIN NDC80"/>
    <property type="match status" value="1"/>
</dbReference>
<comment type="subcellular location">
    <subcellularLocation>
        <location evidence="10">Chromosome</location>
        <location evidence="10">Centromere</location>
        <location evidence="10">Kinetochore</location>
    </subcellularLocation>
    <subcellularLocation>
        <location evidence="10">Nucleus</location>
    </subcellularLocation>
</comment>
<dbReference type="OrthoDB" id="7459479at2759"/>
<evidence type="ECO:0000256" key="4">
    <source>
        <dbReference type="ARBA" id="ARBA00022776"/>
    </source>
</evidence>
<feature type="coiled-coil region" evidence="11">
    <location>
        <begin position="292"/>
        <end position="319"/>
    </location>
</feature>
<name>A0A9W6ZTA3_9STRA</name>
<keyword evidence="4 10" id="KW-0498">Mitosis</keyword>
<feature type="compositionally biased region" description="Polar residues" evidence="12">
    <location>
        <begin position="35"/>
        <end position="67"/>
    </location>
</feature>
<keyword evidence="15" id="KW-1185">Reference proteome</keyword>
<evidence type="ECO:0000256" key="9">
    <source>
        <dbReference type="ARBA" id="ARBA00023328"/>
    </source>
</evidence>
<evidence type="ECO:0000256" key="2">
    <source>
        <dbReference type="ARBA" id="ARBA00022454"/>
    </source>
</evidence>
<dbReference type="Proteomes" id="UP001165085">
    <property type="component" value="Unassembled WGS sequence"/>
</dbReference>
<evidence type="ECO:0000256" key="8">
    <source>
        <dbReference type="ARBA" id="ARBA00023306"/>
    </source>
</evidence>
<evidence type="ECO:0000256" key="7">
    <source>
        <dbReference type="ARBA" id="ARBA00023242"/>
    </source>
</evidence>
<evidence type="ECO:0000313" key="14">
    <source>
        <dbReference type="EMBL" id="GMH56932.1"/>
    </source>
</evidence>
<evidence type="ECO:0000256" key="10">
    <source>
        <dbReference type="RuleBase" id="RU368072"/>
    </source>
</evidence>
<feature type="coiled-coil region" evidence="11">
    <location>
        <begin position="457"/>
        <end position="530"/>
    </location>
</feature>
<evidence type="ECO:0000256" key="3">
    <source>
        <dbReference type="ARBA" id="ARBA00022618"/>
    </source>
</evidence>
<keyword evidence="5 10" id="KW-0995">Kinetochore</keyword>
<feature type="region of interest" description="Disordered" evidence="12">
    <location>
        <begin position="1"/>
        <end position="78"/>
    </location>
</feature>
<dbReference type="FunFam" id="1.10.418.30:FF:000002">
    <property type="entry name" value="NDC80, kinetochore complex component"/>
    <property type="match status" value="1"/>
</dbReference>
<dbReference type="Gene3D" id="1.10.418.30">
    <property type="entry name" value="Ncd80 complex, Ncd80 subunit"/>
    <property type="match status" value="1"/>
</dbReference>
<keyword evidence="8 10" id="KW-0131">Cell cycle</keyword>
<dbReference type="InterPro" id="IPR055260">
    <property type="entry name" value="Ndc80_CH"/>
</dbReference>
<keyword evidence="9 10" id="KW-0137">Centromere</keyword>
<sequence length="651" mass="72135">MQRRTLGPVSSSGLNARASMGRSSMGPASKGPQRMSMQQGTSRTSMNPNRQQSIGRKSTGISRNTMGNGAAKDPRPLSDKGFMNASIRALLNFLMENGYDSAISPKILARPSSKDFNNIVTFLFRKIDPNFNDGTLKFEDEVASAFKALGYPFNISKTSLYAVGSPHTWPGLLAAITWLIELLTYDQEVAEAPQENEEAMDMDNLTAVSDKAFFEYLGSAYTAFLSGDDDKYAALEEDLIDKFEAKNVDVEQECERIAVENDEIVGAMEGLSQTANALPELEKRQEDLASDLEKFHQLIEQLNEHKAALEKKVETRGAELERNEADLASIHVRVAELKTAVSQQDLSAEDVRRMQGERARVEDGLERAIASKQEHSKNLWDAETELNKIVEELDAAASVFNSKAKELQMIPETAKYSQGERMTITIDKSKADEEDSTGLLGSVNLKTVVRPAIAQLKETVTGNMNSAKQELLNLLDQEEHAEEELKDAMTSATALENKARRAEEQYLKEKEQLDKAIAELVSETEEAETKITQLRDPMALETAISRNQTRLAQLNALRTEKKEAAEARREAVHGEILKALNMCAEMKDYTQMCLGELKEEAGNILSELRGEGGVPTPPVAEKVVVEETQDVVEEQEEVIMPPTPPLEENVE</sequence>
<protein>
    <recommendedName>
        <fullName evidence="10">Kinetochore protein NDC80</fullName>
    </recommendedName>
</protein>
<keyword evidence="7 10" id="KW-0539">Nucleus</keyword>
<gene>
    <name evidence="14" type="ORF">TrST_g9690</name>
</gene>
<keyword evidence="2 10" id="KW-0158">Chromosome</keyword>
<keyword evidence="6 11" id="KW-0175">Coiled coil</keyword>
<evidence type="ECO:0000256" key="11">
    <source>
        <dbReference type="SAM" id="Coils"/>
    </source>
</evidence>
<dbReference type="EMBL" id="BRXY01000043">
    <property type="protein sequence ID" value="GMH56932.1"/>
    <property type="molecule type" value="Genomic_DNA"/>
</dbReference>